<keyword evidence="1" id="KW-0732">Signal</keyword>
<dbReference type="EMBL" id="MU826833">
    <property type="protein sequence ID" value="KAJ7372920.1"/>
    <property type="molecule type" value="Genomic_DNA"/>
</dbReference>
<dbReference type="InterPro" id="IPR006201">
    <property type="entry name" value="Neur_channel"/>
</dbReference>
<dbReference type="Proteomes" id="UP001163046">
    <property type="component" value="Unassembled WGS sequence"/>
</dbReference>
<feature type="signal peptide" evidence="1">
    <location>
        <begin position="1"/>
        <end position="19"/>
    </location>
</feature>
<organism evidence="3 4">
    <name type="scientific">Desmophyllum pertusum</name>
    <dbReference type="NCBI Taxonomy" id="174260"/>
    <lineage>
        <taxon>Eukaryota</taxon>
        <taxon>Metazoa</taxon>
        <taxon>Cnidaria</taxon>
        <taxon>Anthozoa</taxon>
        <taxon>Hexacorallia</taxon>
        <taxon>Scleractinia</taxon>
        <taxon>Caryophylliina</taxon>
        <taxon>Caryophylliidae</taxon>
        <taxon>Desmophyllum</taxon>
    </lineage>
</organism>
<dbReference type="AlphaFoldDB" id="A0A9W9Z0R5"/>
<dbReference type="PANTHER" id="PTHR18945">
    <property type="entry name" value="NEUROTRANSMITTER GATED ION CHANNEL"/>
    <property type="match status" value="1"/>
</dbReference>
<evidence type="ECO:0000313" key="4">
    <source>
        <dbReference type="Proteomes" id="UP001163046"/>
    </source>
</evidence>
<gene>
    <name evidence="3" type="ORF">OS493_015375</name>
</gene>
<name>A0A9W9Z0R5_9CNID</name>
<evidence type="ECO:0000259" key="2">
    <source>
        <dbReference type="Pfam" id="PF02931"/>
    </source>
</evidence>
<accession>A0A9W9Z0R5</accession>
<dbReference type="OrthoDB" id="5980697at2759"/>
<evidence type="ECO:0000256" key="1">
    <source>
        <dbReference type="SAM" id="SignalP"/>
    </source>
</evidence>
<dbReference type="GO" id="GO:0005230">
    <property type="term" value="F:extracellular ligand-gated monoatomic ion channel activity"/>
    <property type="evidence" value="ECO:0007669"/>
    <property type="project" value="InterPro"/>
</dbReference>
<dbReference type="GO" id="GO:0004888">
    <property type="term" value="F:transmembrane signaling receptor activity"/>
    <property type="evidence" value="ECO:0007669"/>
    <property type="project" value="InterPro"/>
</dbReference>
<feature type="domain" description="Neurotransmitter-gated ion-channel ligand-binding" evidence="2">
    <location>
        <begin position="27"/>
        <end position="123"/>
    </location>
</feature>
<protein>
    <recommendedName>
        <fullName evidence="2">Neurotransmitter-gated ion-channel ligand-binding domain-containing protein</fullName>
    </recommendedName>
</protein>
<keyword evidence="4" id="KW-1185">Reference proteome</keyword>
<sequence length="131" mass="15157">MAAVLICVEILSLFEVSSGSTTTSWEHHIRADLLENYDRKVRPVFRGKREVEVLFALRVSRLVKVDNQEQVVVLDTWVIQEWKNEFLTWNASEYGYVQRIHFAPHEIWVPDIALFNNGDDEINLAGDQASL</sequence>
<evidence type="ECO:0000313" key="3">
    <source>
        <dbReference type="EMBL" id="KAJ7372920.1"/>
    </source>
</evidence>
<dbReference type="GO" id="GO:0016020">
    <property type="term" value="C:membrane"/>
    <property type="evidence" value="ECO:0007669"/>
    <property type="project" value="InterPro"/>
</dbReference>
<dbReference type="InterPro" id="IPR006202">
    <property type="entry name" value="Neur_chan_lig-bd"/>
</dbReference>
<feature type="chain" id="PRO_5040822606" description="Neurotransmitter-gated ion-channel ligand-binding domain-containing protein" evidence="1">
    <location>
        <begin position="20"/>
        <end position="131"/>
    </location>
</feature>
<reference evidence="3" key="1">
    <citation type="submission" date="2023-01" db="EMBL/GenBank/DDBJ databases">
        <title>Genome assembly of the deep-sea coral Lophelia pertusa.</title>
        <authorList>
            <person name="Herrera S."/>
            <person name="Cordes E."/>
        </authorList>
    </citation>
    <scope>NUCLEOTIDE SEQUENCE</scope>
    <source>
        <strain evidence="3">USNM1676648</strain>
        <tissue evidence="3">Polyp</tissue>
    </source>
</reference>
<dbReference type="Pfam" id="PF02931">
    <property type="entry name" value="Neur_chan_LBD"/>
    <property type="match status" value="1"/>
</dbReference>
<dbReference type="Gene3D" id="2.70.170.10">
    <property type="entry name" value="Neurotransmitter-gated ion-channel ligand-binding domain"/>
    <property type="match status" value="1"/>
</dbReference>
<comment type="caution">
    <text evidence="3">The sequence shown here is derived from an EMBL/GenBank/DDBJ whole genome shotgun (WGS) entry which is preliminary data.</text>
</comment>
<proteinExistence type="predicted"/>
<dbReference type="InterPro" id="IPR036734">
    <property type="entry name" value="Neur_chan_lig-bd_sf"/>
</dbReference>
<dbReference type="SUPFAM" id="SSF63712">
    <property type="entry name" value="Nicotinic receptor ligand binding domain-like"/>
    <property type="match status" value="1"/>
</dbReference>